<feature type="transmembrane region" description="Helical" evidence="1">
    <location>
        <begin position="14"/>
        <end position="36"/>
    </location>
</feature>
<sequence length="64" mass="7503">MMEFLYFPQDKTEYIPALITLLFFALGAFVTMRIILKAAKKEKEIVDETYDTHNIDESDNEPRS</sequence>
<dbReference type="eggNOG" id="ENOG50339W6">
    <property type="taxonomic scope" value="Bacteria"/>
</dbReference>
<reference evidence="2 3" key="1">
    <citation type="submission" date="2013-08" db="EMBL/GenBank/DDBJ databases">
        <authorList>
            <person name="Huang J."/>
            <person name="Wang G."/>
        </authorList>
    </citation>
    <scope>NUCLEOTIDE SEQUENCE [LARGE SCALE GENOMIC DNA]</scope>
    <source>
        <strain evidence="2 3">BH030004</strain>
    </source>
</reference>
<accession>A0A0A5I1S8</accession>
<dbReference type="STRING" id="1385511.GCA_000425225_01888"/>
<dbReference type="RefSeq" id="WP_027445910.1">
    <property type="nucleotide sequence ID" value="NZ_AULJ01000019.1"/>
</dbReference>
<dbReference type="AlphaFoldDB" id="A0A0A5I1S8"/>
<dbReference type="OrthoDB" id="2390218at2"/>
<dbReference type="Proteomes" id="UP000030403">
    <property type="component" value="Unassembled WGS sequence"/>
</dbReference>
<keyword evidence="1" id="KW-0472">Membrane</keyword>
<dbReference type="EMBL" id="AVPF01000012">
    <property type="protein sequence ID" value="KGX89812.1"/>
    <property type="molecule type" value="Genomic_DNA"/>
</dbReference>
<comment type="caution">
    <text evidence="2">The sequence shown here is derived from an EMBL/GenBank/DDBJ whole genome shotgun (WGS) entry which is preliminary data.</text>
</comment>
<name>A0A0A5I1S8_9BACI</name>
<keyword evidence="3" id="KW-1185">Reference proteome</keyword>
<organism evidence="2 3">
    <name type="scientific">Pontibacillus marinus BH030004 = DSM 16465</name>
    <dbReference type="NCBI Taxonomy" id="1385511"/>
    <lineage>
        <taxon>Bacteria</taxon>
        <taxon>Bacillati</taxon>
        <taxon>Bacillota</taxon>
        <taxon>Bacilli</taxon>
        <taxon>Bacillales</taxon>
        <taxon>Bacillaceae</taxon>
        <taxon>Pontibacillus</taxon>
    </lineage>
</organism>
<evidence type="ECO:0000256" key="1">
    <source>
        <dbReference type="SAM" id="Phobius"/>
    </source>
</evidence>
<keyword evidence="1" id="KW-1133">Transmembrane helix</keyword>
<keyword evidence="1" id="KW-0812">Transmembrane</keyword>
<protein>
    <submittedName>
        <fullName evidence="2">Uncharacterized protein</fullName>
    </submittedName>
</protein>
<evidence type="ECO:0000313" key="2">
    <source>
        <dbReference type="EMBL" id="KGX89812.1"/>
    </source>
</evidence>
<proteinExistence type="predicted"/>
<gene>
    <name evidence="2" type="ORF">N783_04275</name>
</gene>
<evidence type="ECO:0000313" key="3">
    <source>
        <dbReference type="Proteomes" id="UP000030403"/>
    </source>
</evidence>